<dbReference type="GO" id="GO:0006508">
    <property type="term" value="P:proteolysis"/>
    <property type="evidence" value="ECO:0007669"/>
    <property type="project" value="TreeGrafter"/>
</dbReference>
<protein>
    <recommendedName>
        <fullName evidence="10">Peptidase M12B domain-containing protein</fullName>
    </recommendedName>
</protein>
<keyword evidence="5" id="KW-0325">Glycoprotein</keyword>
<dbReference type="PANTHER" id="PTHR13723">
    <property type="entry name" value="ADAMTS A DISINTEGRIN AND METALLOPROTEASE WITH THROMBOSPONDIN MOTIFS PROTEASE"/>
    <property type="match status" value="1"/>
</dbReference>
<gene>
    <name evidence="8" type="ORF">BINO364_LOCUS9937</name>
</gene>
<dbReference type="Pfam" id="PF17771">
    <property type="entry name" value="ADAMTS_CR_2"/>
    <property type="match status" value="1"/>
</dbReference>
<dbReference type="GO" id="GO:0046872">
    <property type="term" value="F:metal ion binding"/>
    <property type="evidence" value="ECO:0007669"/>
    <property type="project" value="UniProtKB-KW"/>
</dbReference>
<keyword evidence="4" id="KW-1015">Disulfide bond</keyword>
<dbReference type="SUPFAM" id="SSF55486">
    <property type="entry name" value="Metalloproteases ('zincins'), catalytic domain"/>
    <property type="match status" value="1"/>
</dbReference>
<organism evidence="8 9">
    <name type="scientific">Brenthis ino</name>
    <name type="common">lesser marbled fritillary</name>
    <dbReference type="NCBI Taxonomy" id="405034"/>
    <lineage>
        <taxon>Eukaryota</taxon>
        <taxon>Metazoa</taxon>
        <taxon>Ecdysozoa</taxon>
        <taxon>Arthropoda</taxon>
        <taxon>Hexapoda</taxon>
        <taxon>Insecta</taxon>
        <taxon>Pterygota</taxon>
        <taxon>Neoptera</taxon>
        <taxon>Endopterygota</taxon>
        <taxon>Lepidoptera</taxon>
        <taxon>Glossata</taxon>
        <taxon>Ditrysia</taxon>
        <taxon>Papilionoidea</taxon>
        <taxon>Nymphalidae</taxon>
        <taxon>Heliconiinae</taxon>
        <taxon>Argynnini</taxon>
        <taxon>Brenthis</taxon>
    </lineage>
</organism>
<evidence type="ECO:0000256" key="3">
    <source>
        <dbReference type="ARBA" id="ARBA00022833"/>
    </source>
</evidence>
<dbReference type="Pfam" id="PF13688">
    <property type="entry name" value="Reprolysin_5"/>
    <property type="match status" value="1"/>
</dbReference>
<evidence type="ECO:0000256" key="1">
    <source>
        <dbReference type="ARBA" id="ARBA00022723"/>
    </source>
</evidence>
<feature type="domain" description="ADAMTS cysteine-rich" evidence="6">
    <location>
        <begin position="418"/>
        <end position="483"/>
    </location>
</feature>
<evidence type="ECO:0000256" key="5">
    <source>
        <dbReference type="ARBA" id="ARBA00023180"/>
    </source>
</evidence>
<feature type="non-terminal residue" evidence="8">
    <location>
        <position position="924"/>
    </location>
</feature>
<evidence type="ECO:0000256" key="2">
    <source>
        <dbReference type="ARBA" id="ARBA00022801"/>
    </source>
</evidence>
<dbReference type="Gene3D" id="2.20.100.10">
    <property type="entry name" value="Thrombospondin type-1 (TSP1) repeat"/>
    <property type="match status" value="1"/>
</dbReference>
<dbReference type="GO" id="GO:0031012">
    <property type="term" value="C:extracellular matrix"/>
    <property type="evidence" value="ECO:0007669"/>
    <property type="project" value="TreeGrafter"/>
</dbReference>
<feature type="domain" description="Adt-1/2-like" evidence="7">
    <location>
        <begin position="563"/>
        <end position="639"/>
    </location>
</feature>
<evidence type="ECO:0000259" key="6">
    <source>
        <dbReference type="Pfam" id="PF17771"/>
    </source>
</evidence>
<accession>A0A8J9Y9L1</accession>
<dbReference type="Gene3D" id="3.40.390.10">
    <property type="entry name" value="Collagenase (Catalytic Domain)"/>
    <property type="match status" value="1"/>
</dbReference>
<dbReference type="Proteomes" id="UP000838878">
    <property type="component" value="Chromosome 4"/>
</dbReference>
<evidence type="ECO:0000313" key="8">
    <source>
        <dbReference type="EMBL" id="CAH0724194.1"/>
    </source>
</evidence>
<keyword evidence="1" id="KW-0479">Metal-binding</keyword>
<dbReference type="InterPro" id="IPR036383">
    <property type="entry name" value="TSP1_rpt_sf"/>
</dbReference>
<sequence>MSNICEHVSQLLNHLSESEKVFLFGANHNNAQFEIAHLKRSKRHKRSLQDTQDLVTLKNHLNVNLTPRNSFLDPQFLLLKRWSNGTEVMFDKHNDEELDMCYYRSASAALYACDDVRGMIKSNDSYYFVHPLPERFHSEHVKPHVIVKRSNINNNNEEDMCIEREKDFTSNPQPSKTWWKHRRKRDVAPNIVEDSLDEFKLNLAHRNKTIGDFVGKLNVEERQKRAVLPAIFVETAVFVDRDLYKHMTINFPKETERELVRFVLAMINAVQLIYHDSSLGRPVNFILKRLEILHEDPANLKRPHDIDRFLSNFCTWQRLENPPGDNDPLHWDHALILTGLDLYVVNKNGKVSSQVVGLAPVAGMCTVTSSCTVNEGRHFESVYVVAHEIGHNTVQSRCLLDHGNSAGQLDHSAEGILPGERFDADQQCMLKYGRGSRQSGAQNLEDICRDLHCQRERYTWTSHPALEGTKCGDDMYCRGGSCVEREQARARGWGRWARWSPCASACLLDAGGAPAAAGVATASRRCGKPRHENGKSYCHGHDKKYQSCQAPQCQNVPGMTIRDFADEICLRARDVDPDLIGTGLQRMDADDASSKCAVWCDTRGGGYKSRGWSFPDGTACARRAPAFCVAGVCRKFTCTDNPDEEFTLSPEDCEWEALQVKTAASHTTTVKAGSKRREVAEATAWRALSGCHYRCVARAAGLRLVAAAAAAPARRSVQICTPDDSACQQVVSPYQYATMVCSKYKERVRRLSGLGMQISPALEDPDRACRVACQDERAAHRFYLVNGRDGWFPLGTACARDNSSYCVSGKCLEWDVKKGWAFKTQLDFQQFGADNTPLTQMVFTLPLLPRRPRRRRSVLRPRLTVTAVLDHLHLEELVARLNLTDTKITYFQSIPENIEVDFTNPIHISPEDTFLRKVPRPTWD</sequence>
<dbReference type="EMBL" id="OV170224">
    <property type="protein sequence ID" value="CAH0724194.1"/>
    <property type="molecule type" value="Genomic_DNA"/>
</dbReference>
<dbReference type="GO" id="GO:0030198">
    <property type="term" value="P:extracellular matrix organization"/>
    <property type="evidence" value="ECO:0007669"/>
    <property type="project" value="TreeGrafter"/>
</dbReference>
<evidence type="ECO:0008006" key="10">
    <source>
        <dbReference type="Google" id="ProtNLM"/>
    </source>
</evidence>
<evidence type="ECO:0000256" key="4">
    <source>
        <dbReference type="ARBA" id="ARBA00023157"/>
    </source>
</evidence>
<dbReference type="GO" id="GO:0004222">
    <property type="term" value="F:metalloendopeptidase activity"/>
    <property type="evidence" value="ECO:0007669"/>
    <property type="project" value="TreeGrafter"/>
</dbReference>
<keyword evidence="3" id="KW-0862">Zinc</keyword>
<proteinExistence type="predicted"/>
<dbReference type="InterPro" id="IPR024079">
    <property type="entry name" value="MetalloPept_cat_dom_sf"/>
</dbReference>
<keyword evidence="9" id="KW-1185">Reference proteome</keyword>
<name>A0A8J9Y9L1_9NEOP</name>
<dbReference type="OrthoDB" id="10035764at2759"/>
<keyword evidence="2" id="KW-0378">Hydrolase</keyword>
<dbReference type="Gene3D" id="3.40.1620.60">
    <property type="match status" value="1"/>
</dbReference>
<evidence type="ECO:0000313" key="9">
    <source>
        <dbReference type="Proteomes" id="UP000838878"/>
    </source>
</evidence>
<dbReference type="InterPro" id="IPR057401">
    <property type="entry name" value="Adt-1/2-like_dom"/>
</dbReference>
<dbReference type="AlphaFoldDB" id="A0A8J9Y9L1"/>
<dbReference type="InterPro" id="IPR050439">
    <property type="entry name" value="ADAMTS_ADAMTS-like"/>
</dbReference>
<dbReference type="PANTHER" id="PTHR13723:SF275">
    <property type="entry name" value="STALL, ISOFORM C"/>
    <property type="match status" value="1"/>
</dbReference>
<dbReference type="InterPro" id="IPR041645">
    <property type="entry name" value="ADAMTS_CR_2"/>
</dbReference>
<dbReference type="Pfam" id="PF25379">
    <property type="entry name" value="Adt-1"/>
    <property type="match status" value="1"/>
</dbReference>
<evidence type="ECO:0000259" key="7">
    <source>
        <dbReference type="Pfam" id="PF25379"/>
    </source>
</evidence>
<reference evidence="8" key="1">
    <citation type="submission" date="2021-12" db="EMBL/GenBank/DDBJ databases">
        <authorList>
            <person name="Martin H S."/>
        </authorList>
    </citation>
    <scope>NUCLEOTIDE SEQUENCE</scope>
</reference>